<feature type="compositionally biased region" description="Basic and acidic residues" evidence="8">
    <location>
        <begin position="401"/>
        <end position="418"/>
    </location>
</feature>
<feature type="domain" description="Inner centromere protein ARK-binding" evidence="9">
    <location>
        <begin position="1141"/>
        <end position="1197"/>
    </location>
</feature>
<evidence type="ECO:0000259" key="9">
    <source>
        <dbReference type="Pfam" id="PF03941"/>
    </source>
</evidence>
<feature type="region of interest" description="Disordered" evidence="8">
    <location>
        <begin position="930"/>
        <end position="960"/>
    </location>
</feature>
<dbReference type="AlphaFoldDB" id="A0AAD9L763"/>
<evidence type="ECO:0000256" key="8">
    <source>
        <dbReference type="SAM" id="MobiDB-lite"/>
    </source>
</evidence>
<feature type="compositionally biased region" description="Low complexity" evidence="8">
    <location>
        <begin position="876"/>
        <end position="887"/>
    </location>
</feature>
<feature type="region of interest" description="Disordered" evidence="8">
    <location>
        <begin position="972"/>
        <end position="1167"/>
    </location>
</feature>
<dbReference type="PANTHER" id="PTHR13142:SF1">
    <property type="entry name" value="INNER CENTROMERE PROTEIN"/>
    <property type="match status" value="1"/>
</dbReference>
<feature type="compositionally biased region" description="Polar residues" evidence="8">
    <location>
        <begin position="443"/>
        <end position="454"/>
    </location>
</feature>
<comment type="similarity">
    <text evidence="3">Belongs to the INCENP family.</text>
</comment>
<feature type="region of interest" description="Disordered" evidence="8">
    <location>
        <begin position="605"/>
        <end position="905"/>
    </location>
</feature>
<proteinExistence type="inferred from homology"/>
<feature type="compositionally biased region" description="Low complexity" evidence="8">
    <location>
        <begin position="1095"/>
        <end position="1124"/>
    </location>
</feature>
<dbReference type="Gene3D" id="6.10.250.2990">
    <property type="match status" value="1"/>
</dbReference>
<feature type="region of interest" description="Disordered" evidence="8">
    <location>
        <begin position="180"/>
        <end position="296"/>
    </location>
</feature>
<organism evidence="10 11">
    <name type="scientific">Papiliotrema laurentii</name>
    <name type="common">Cryptococcus laurentii</name>
    <dbReference type="NCBI Taxonomy" id="5418"/>
    <lineage>
        <taxon>Eukaryota</taxon>
        <taxon>Fungi</taxon>
        <taxon>Dikarya</taxon>
        <taxon>Basidiomycota</taxon>
        <taxon>Agaricomycotina</taxon>
        <taxon>Tremellomycetes</taxon>
        <taxon>Tremellales</taxon>
        <taxon>Rhynchogastremaceae</taxon>
        <taxon>Papiliotrema</taxon>
    </lineage>
</organism>
<keyword evidence="5" id="KW-0159">Chromosome partition</keyword>
<evidence type="ECO:0000256" key="2">
    <source>
        <dbReference type="ARBA" id="ARBA00004186"/>
    </source>
</evidence>
<dbReference type="Pfam" id="PF03941">
    <property type="entry name" value="INCENP_ARK-bind"/>
    <property type="match status" value="1"/>
</dbReference>
<evidence type="ECO:0000313" key="10">
    <source>
        <dbReference type="EMBL" id="KAK1925658.1"/>
    </source>
</evidence>
<feature type="compositionally biased region" description="Low complexity" evidence="8">
    <location>
        <begin position="1021"/>
        <end position="1030"/>
    </location>
</feature>
<evidence type="ECO:0000256" key="4">
    <source>
        <dbReference type="ARBA" id="ARBA00022490"/>
    </source>
</evidence>
<reference evidence="10" key="1">
    <citation type="submission" date="2023-02" db="EMBL/GenBank/DDBJ databases">
        <title>Identification and recombinant expression of a fungal hydrolase from Papiliotrema laurentii that hydrolyzes apple cutin and clears colloidal polyester polyurethane.</title>
        <authorList>
            <consortium name="DOE Joint Genome Institute"/>
            <person name="Roman V.A."/>
            <person name="Bojanowski C."/>
            <person name="Crable B.R."/>
            <person name="Wagner D.N."/>
            <person name="Hung C.S."/>
            <person name="Nadeau L.J."/>
            <person name="Schratz L."/>
            <person name="Haridas S."/>
            <person name="Pangilinan J."/>
            <person name="Lipzen A."/>
            <person name="Na H."/>
            <person name="Yan M."/>
            <person name="Ng V."/>
            <person name="Grigoriev I.V."/>
            <person name="Spatafora J.W."/>
            <person name="Barlow D."/>
            <person name="Biffinger J."/>
            <person name="Kelley-Loughnane N."/>
            <person name="Varaljay V.A."/>
            <person name="Crookes-Goodson W.J."/>
        </authorList>
    </citation>
    <scope>NUCLEOTIDE SEQUENCE</scope>
    <source>
        <strain evidence="10">5307AH</strain>
    </source>
</reference>
<keyword evidence="11" id="KW-1185">Reference proteome</keyword>
<evidence type="ECO:0000256" key="7">
    <source>
        <dbReference type="ARBA" id="ARBA00023242"/>
    </source>
</evidence>
<dbReference type="PANTHER" id="PTHR13142">
    <property type="entry name" value="INNER CENTROMERE PROTEIN"/>
    <property type="match status" value="1"/>
</dbReference>
<feature type="compositionally biased region" description="Low complexity" evidence="8">
    <location>
        <begin position="985"/>
        <end position="1006"/>
    </location>
</feature>
<feature type="compositionally biased region" description="Acidic residues" evidence="8">
    <location>
        <begin position="791"/>
        <end position="813"/>
    </location>
</feature>
<feature type="compositionally biased region" description="Polar residues" evidence="8">
    <location>
        <begin position="744"/>
        <end position="763"/>
    </location>
</feature>
<evidence type="ECO:0000256" key="6">
    <source>
        <dbReference type="ARBA" id="ARBA00023212"/>
    </source>
</evidence>
<feature type="region of interest" description="Disordered" evidence="8">
    <location>
        <begin position="344"/>
        <end position="591"/>
    </location>
</feature>
<keyword evidence="4" id="KW-0963">Cytoplasm</keyword>
<feature type="compositionally biased region" description="Basic and acidic residues" evidence="8">
    <location>
        <begin position="568"/>
        <end position="590"/>
    </location>
</feature>
<dbReference type="InterPro" id="IPR005635">
    <property type="entry name" value="Inner_centromere_prot_ARK-bd"/>
</dbReference>
<accession>A0AAD9L763</accession>
<feature type="compositionally biased region" description="Acidic residues" evidence="8">
    <location>
        <begin position="776"/>
        <end position="785"/>
    </location>
</feature>
<dbReference type="Proteomes" id="UP001182556">
    <property type="component" value="Unassembled WGS sequence"/>
</dbReference>
<evidence type="ECO:0000256" key="1">
    <source>
        <dbReference type="ARBA" id="ARBA00004123"/>
    </source>
</evidence>
<feature type="compositionally biased region" description="Basic and acidic residues" evidence="8">
    <location>
        <begin position="733"/>
        <end position="743"/>
    </location>
</feature>
<feature type="compositionally biased region" description="Basic and acidic residues" evidence="8">
    <location>
        <begin position="481"/>
        <end position="510"/>
    </location>
</feature>
<feature type="compositionally biased region" description="Basic and acidic residues" evidence="8">
    <location>
        <begin position="888"/>
        <end position="905"/>
    </location>
</feature>
<name>A0AAD9L763_PAPLA</name>
<evidence type="ECO:0000256" key="5">
    <source>
        <dbReference type="ARBA" id="ARBA00022829"/>
    </source>
</evidence>
<keyword evidence="6" id="KW-0206">Cytoskeleton</keyword>
<comment type="subcellular location">
    <subcellularLocation>
        <location evidence="2">Cytoplasm</location>
        <location evidence="2">Cytoskeleton</location>
        <location evidence="2">Spindle</location>
    </subcellularLocation>
    <subcellularLocation>
        <location evidence="1">Nucleus</location>
    </subcellularLocation>
</comment>
<feature type="compositionally biased region" description="Low complexity" evidence="8">
    <location>
        <begin position="1040"/>
        <end position="1062"/>
    </location>
</feature>
<feature type="compositionally biased region" description="Low complexity" evidence="8">
    <location>
        <begin position="148"/>
        <end position="159"/>
    </location>
</feature>
<feature type="compositionally biased region" description="Low complexity" evidence="8">
    <location>
        <begin position="385"/>
        <end position="397"/>
    </location>
</feature>
<feature type="region of interest" description="Disordered" evidence="8">
    <location>
        <begin position="88"/>
        <end position="159"/>
    </location>
</feature>
<feature type="compositionally biased region" description="Polar residues" evidence="8">
    <location>
        <begin position="90"/>
        <end position="103"/>
    </location>
</feature>
<feature type="compositionally biased region" description="Pro residues" evidence="8">
    <location>
        <begin position="676"/>
        <end position="685"/>
    </location>
</feature>
<feature type="compositionally biased region" description="Polar residues" evidence="8">
    <location>
        <begin position="846"/>
        <end position="859"/>
    </location>
</feature>
<evidence type="ECO:0000313" key="11">
    <source>
        <dbReference type="Proteomes" id="UP001182556"/>
    </source>
</evidence>
<sequence>MSTQMASIDDYTFDLRSGLRDAAKAGLTQLEEMIGELGYGWLDGHMESILERTSRAPFTELMKTPSRTQTVKKTRAITTAMKERTDKVNRINSHLDSPLSKASPSRAPFSPLQPRSINAPSIVLSPAPVKAKSGTPLRKGVTRSTPGKKSAAASKAKFNSSINDENASLVAPKQTKTIDSASDVAMLSPTPKKPLPRSALSPRRMPKSPSPPQGPAKAIDHAEQQLASSSVADTKAKDIASLVSAHTEPSAARDSEETEQPVVEGTAKAKPVEPPIALRDSKQDPSVGAGHPNPSLAVNSVSSAVMPNTASIVDAPVTSVPAAPIRQVRSSWLSKALGNNVAVASSGNPEYGGLRKSYAAPPQKSNGPIDLTNLRKSLAPAGVLASAQPSSSSAATAGVKRPSEGGDEDEKRPEKVFKIEQSTKPAEHDKTSLVADVTAPATVDSTVMSATSHTPGPRAAQLPTSASSDDGTRVHPPMTQARERQRSDIHKVTKALDELRERAAAKEAHKNKAALSSSTAGGAGPRHTSSSAHDQHRQSAAGSGFLRGLGSLGVGLGRSLGLGGTAKSAEEEAQRLAEELEEDRRAEAEAQRQLARLMAEVGEEAVPIADEAAPEATKEADGDVDEETMPSQGRMDVEVEDAQVIEKPIPRATTVDREDEELIASALSEPSRPASPTRPPTPPPASALTVMPVKRQQTPKKAPSKIDVFESTTPVFSPPKRQPAPLRSGSNQPERDMLVKKTVEASTAPSFSVKTDAKQSGTGSAAPPVSAKMAENDEEMDELVELPDLPEPAEADDERTDTEEEEEIEEADAQEMPAKKMFKSDTDVLKRQKLASSASSGSRTSVLGQSTSSNISHASTIGGKMLGFKPVPGHVKSLSMASAAAKKSQSEAERRAVLKEQNEARRAELARKKLEEDKIRAEEERKVKLAEQEKARKIRAEADKRRREREEKIAAAAREKAAKEEAERALAKAKADEEMRKRKAAQAALLSKSASNAKKVAPTTVTKAKEPLRTIKPTMPPSSSTASAGGSKLGPNVFRTAETSSAHTTSASGTITLVQPRGPLGPPSRPSQQLPLQHMQSQNPFLPYPAHLQHGHASGSNGAAGAARQPSAVLQQSRVQLQSQLDEKAAEMQSEDIVLPDIASEYSDSDDSDKETDFKRPQWAESPDLRAALEAQSMRNPDEIFGPIKPLNMEELFKVRNGKFRARTSSANWNGGDRLTRAEEMEYAKRMGFKPIGN</sequence>
<feature type="compositionally biased region" description="Low complexity" evidence="8">
    <location>
        <begin position="836"/>
        <end position="845"/>
    </location>
</feature>
<evidence type="ECO:0000256" key="3">
    <source>
        <dbReference type="ARBA" id="ARBA00010042"/>
    </source>
</evidence>
<dbReference type="EMBL" id="JAODAN010000003">
    <property type="protein sequence ID" value="KAK1925658.1"/>
    <property type="molecule type" value="Genomic_DNA"/>
</dbReference>
<keyword evidence="7" id="KW-0539">Nucleus</keyword>
<dbReference type="GO" id="GO:0005634">
    <property type="term" value="C:nucleus"/>
    <property type="evidence" value="ECO:0007669"/>
    <property type="project" value="UniProtKB-SubCell"/>
</dbReference>
<protein>
    <recommendedName>
        <fullName evidence="9">Inner centromere protein ARK-binding domain-containing protein</fullName>
    </recommendedName>
</protein>
<feature type="compositionally biased region" description="Gly residues" evidence="8">
    <location>
        <begin position="545"/>
        <end position="564"/>
    </location>
</feature>
<comment type="caution">
    <text evidence="10">The sequence shown here is derived from an EMBL/GenBank/DDBJ whole genome shotgun (WGS) entry which is preliminary data.</text>
</comment>
<dbReference type="GO" id="GO:0007059">
    <property type="term" value="P:chromosome segregation"/>
    <property type="evidence" value="ECO:0007669"/>
    <property type="project" value="UniProtKB-KW"/>
</dbReference>
<gene>
    <name evidence="10" type="ORF">DB88DRAFT_484644</name>
</gene>
<dbReference type="GO" id="GO:0005819">
    <property type="term" value="C:spindle"/>
    <property type="evidence" value="ECO:0007669"/>
    <property type="project" value="UniProtKB-SubCell"/>
</dbReference>